<dbReference type="Proteomes" id="UP000887116">
    <property type="component" value="Unassembled WGS sequence"/>
</dbReference>
<name>A0A8X6J332_TRICU</name>
<sequence>MLRMHGVTTEKAIGHTSNISLRIAVENRRLSNKSDIESLAKHLHKVLPTSSTSHSAIIERTKPSVILLSKPMWKTKQFFTNILRQKT</sequence>
<proteinExistence type="predicted"/>
<gene>
    <name evidence="1" type="ORF">TNCT_418641</name>
</gene>
<accession>A0A8X6J332</accession>
<protein>
    <submittedName>
        <fullName evidence="1">Uncharacterized protein</fullName>
    </submittedName>
</protein>
<evidence type="ECO:0000313" key="1">
    <source>
        <dbReference type="EMBL" id="GFR07823.1"/>
    </source>
</evidence>
<keyword evidence="2" id="KW-1185">Reference proteome</keyword>
<evidence type="ECO:0000313" key="2">
    <source>
        <dbReference type="Proteomes" id="UP000887116"/>
    </source>
</evidence>
<reference evidence="1" key="1">
    <citation type="submission" date="2020-07" db="EMBL/GenBank/DDBJ databases">
        <title>Multicomponent nature underlies the extraordinary mechanical properties of spider dragline silk.</title>
        <authorList>
            <person name="Kono N."/>
            <person name="Nakamura H."/>
            <person name="Mori M."/>
            <person name="Yoshida Y."/>
            <person name="Ohtoshi R."/>
            <person name="Malay A.D."/>
            <person name="Moran D.A.P."/>
            <person name="Tomita M."/>
            <person name="Numata K."/>
            <person name="Arakawa K."/>
        </authorList>
    </citation>
    <scope>NUCLEOTIDE SEQUENCE</scope>
</reference>
<comment type="caution">
    <text evidence="1">The sequence shown here is derived from an EMBL/GenBank/DDBJ whole genome shotgun (WGS) entry which is preliminary data.</text>
</comment>
<dbReference type="EMBL" id="BMAO01036063">
    <property type="protein sequence ID" value="GFR07823.1"/>
    <property type="molecule type" value="Genomic_DNA"/>
</dbReference>
<organism evidence="1 2">
    <name type="scientific">Trichonephila clavata</name>
    <name type="common">Joro spider</name>
    <name type="synonym">Nephila clavata</name>
    <dbReference type="NCBI Taxonomy" id="2740835"/>
    <lineage>
        <taxon>Eukaryota</taxon>
        <taxon>Metazoa</taxon>
        <taxon>Ecdysozoa</taxon>
        <taxon>Arthropoda</taxon>
        <taxon>Chelicerata</taxon>
        <taxon>Arachnida</taxon>
        <taxon>Araneae</taxon>
        <taxon>Araneomorphae</taxon>
        <taxon>Entelegynae</taxon>
        <taxon>Araneoidea</taxon>
        <taxon>Nephilidae</taxon>
        <taxon>Trichonephila</taxon>
    </lineage>
</organism>
<dbReference type="AlphaFoldDB" id="A0A8X6J332"/>